<evidence type="ECO:0000256" key="7">
    <source>
        <dbReference type="PROSITE-ProRule" id="PRU01091"/>
    </source>
</evidence>
<dbReference type="InterPro" id="IPR036388">
    <property type="entry name" value="WH-like_DNA-bd_sf"/>
</dbReference>
<dbReference type="PROSITE" id="PS50110">
    <property type="entry name" value="RESPONSE_REGULATORY"/>
    <property type="match status" value="1"/>
</dbReference>
<keyword evidence="5" id="KW-0804">Transcription</keyword>
<evidence type="ECO:0000256" key="4">
    <source>
        <dbReference type="ARBA" id="ARBA00023125"/>
    </source>
</evidence>
<reference evidence="10" key="1">
    <citation type="submission" date="2023-03" db="EMBL/GenBank/DDBJ databases">
        <title>Lomoglobus Profundus gen. nov., sp. nov., a novel member of the phylum Verrucomicrobia, isolated from deep-marine sediment of South China Sea.</title>
        <authorList>
            <person name="Ahmad T."/>
            <person name="Ishaq S.E."/>
            <person name="Wang F."/>
        </authorList>
    </citation>
    <scope>NUCLEOTIDE SEQUENCE</scope>
    <source>
        <strain evidence="10">LMO-M01</strain>
    </source>
</reference>
<dbReference type="GO" id="GO:0000156">
    <property type="term" value="F:phosphorelay response regulator activity"/>
    <property type="evidence" value="ECO:0007669"/>
    <property type="project" value="TreeGrafter"/>
</dbReference>
<dbReference type="CDD" id="cd00383">
    <property type="entry name" value="trans_reg_C"/>
    <property type="match status" value="1"/>
</dbReference>
<dbReference type="FunFam" id="3.40.50.2300:FF:000002">
    <property type="entry name" value="DNA-binding response regulator PhoP"/>
    <property type="match status" value="1"/>
</dbReference>
<sequence length="223" mass="24875">MRILVVEDEKKVAGLISAGLTEQGWAVEVCHNGDEGLLLANEHTFDAMVLDVMLPGRDGLSLLRKLRSQRNTVPVILLTARGDVNERVEGLELGADDYMPKPFSVVELVARLRAIVRRHTGDTLSVLSHGDLSLNLHQRTVRRAGTDIDLTAREFALLETFLSSPGRVLSRTFLCQRVWGYQFDPETNVVDVAVQRLRRKIDDDFTPKLIQTVRGVGYSLASE</sequence>
<protein>
    <submittedName>
        <fullName evidence="10">Response regulator transcription factor</fullName>
    </submittedName>
</protein>
<feature type="DNA-binding region" description="OmpR/PhoB-type" evidence="7">
    <location>
        <begin position="124"/>
        <end position="222"/>
    </location>
</feature>
<dbReference type="PROSITE" id="PS51755">
    <property type="entry name" value="OMPR_PHOB"/>
    <property type="match status" value="1"/>
</dbReference>
<dbReference type="InterPro" id="IPR001789">
    <property type="entry name" value="Sig_transdc_resp-reg_receiver"/>
</dbReference>
<dbReference type="InterPro" id="IPR011006">
    <property type="entry name" value="CheY-like_superfamily"/>
</dbReference>
<dbReference type="Gene3D" id="3.40.50.2300">
    <property type="match status" value="1"/>
</dbReference>
<feature type="domain" description="Response regulatory" evidence="8">
    <location>
        <begin position="2"/>
        <end position="116"/>
    </location>
</feature>
<evidence type="ECO:0000256" key="1">
    <source>
        <dbReference type="ARBA" id="ARBA00022553"/>
    </source>
</evidence>
<evidence type="ECO:0000259" key="8">
    <source>
        <dbReference type="PROSITE" id="PS50110"/>
    </source>
</evidence>
<dbReference type="GO" id="GO:0005829">
    <property type="term" value="C:cytosol"/>
    <property type="evidence" value="ECO:0007669"/>
    <property type="project" value="TreeGrafter"/>
</dbReference>
<dbReference type="Gene3D" id="6.10.250.690">
    <property type="match status" value="1"/>
</dbReference>
<dbReference type="PANTHER" id="PTHR48111">
    <property type="entry name" value="REGULATOR OF RPOS"/>
    <property type="match status" value="1"/>
</dbReference>
<organism evidence="10 11">
    <name type="scientific">Synoicihabitans lomoniglobus</name>
    <dbReference type="NCBI Taxonomy" id="2909285"/>
    <lineage>
        <taxon>Bacteria</taxon>
        <taxon>Pseudomonadati</taxon>
        <taxon>Verrucomicrobiota</taxon>
        <taxon>Opitutia</taxon>
        <taxon>Opitutales</taxon>
        <taxon>Opitutaceae</taxon>
        <taxon>Synoicihabitans</taxon>
    </lineage>
</organism>
<keyword evidence="11" id="KW-1185">Reference proteome</keyword>
<keyword evidence="3" id="KW-0805">Transcription regulation</keyword>
<evidence type="ECO:0000256" key="5">
    <source>
        <dbReference type="ARBA" id="ARBA00023163"/>
    </source>
</evidence>
<dbReference type="InterPro" id="IPR001867">
    <property type="entry name" value="OmpR/PhoB-type_DNA-bd"/>
</dbReference>
<keyword evidence="4 7" id="KW-0238">DNA-binding</keyword>
<feature type="modified residue" description="4-aspartylphosphate" evidence="6">
    <location>
        <position position="51"/>
    </location>
</feature>
<dbReference type="Gene3D" id="1.10.10.10">
    <property type="entry name" value="Winged helix-like DNA-binding domain superfamily/Winged helix DNA-binding domain"/>
    <property type="match status" value="1"/>
</dbReference>
<evidence type="ECO:0000256" key="2">
    <source>
        <dbReference type="ARBA" id="ARBA00023012"/>
    </source>
</evidence>
<dbReference type="Pfam" id="PF00486">
    <property type="entry name" value="Trans_reg_C"/>
    <property type="match status" value="1"/>
</dbReference>
<dbReference type="PANTHER" id="PTHR48111:SF1">
    <property type="entry name" value="TWO-COMPONENT RESPONSE REGULATOR ORR33"/>
    <property type="match status" value="1"/>
</dbReference>
<keyword evidence="2" id="KW-0902">Two-component regulatory system</keyword>
<evidence type="ECO:0000256" key="3">
    <source>
        <dbReference type="ARBA" id="ARBA00023015"/>
    </source>
</evidence>
<keyword evidence="1 6" id="KW-0597">Phosphoprotein</keyword>
<dbReference type="GO" id="GO:0000976">
    <property type="term" value="F:transcription cis-regulatory region binding"/>
    <property type="evidence" value="ECO:0007669"/>
    <property type="project" value="TreeGrafter"/>
</dbReference>
<dbReference type="GO" id="GO:0006355">
    <property type="term" value="P:regulation of DNA-templated transcription"/>
    <property type="evidence" value="ECO:0007669"/>
    <property type="project" value="InterPro"/>
</dbReference>
<evidence type="ECO:0000313" key="10">
    <source>
        <dbReference type="EMBL" id="WED65920.1"/>
    </source>
</evidence>
<dbReference type="GO" id="GO:0032993">
    <property type="term" value="C:protein-DNA complex"/>
    <property type="evidence" value="ECO:0007669"/>
    <property type="project" value="TreeGrafter"/>
</dbReference>
<evidence type="ECO:0000313" key="11">
    <source>
        <dbReference type="Proteomes" id="UP001218638"/>
    </source>
</evidence>
<name>A0AAF0CPZ8_9BACT</name>
<dbReference type="SUPFAM" id="SSF52172">
    <property type="entry name" value="CheY-like"/>
    <property type="match status" value="1"/>
</dbReference>
<accession>A0AAF0CPZ8</accession>
<dbReference type="CDD" id="cd19935">
    <property type="entry name" value="REC_OmpR_CusR-like"/>
    <property type="match status" value="1"/>
</dbReference>
<proteinExistence type="predicted"/>
<gene>
    <name evidence="10" type="ORF">PXH66_03535</name>
</gene>
<evidence type="ECO:0000256" key="6">
    <source>
        <dbReference type="PROSITE-ProRule" id="PRU00169"/>
    </source>
</evidence>
<dbReference type="FunFam" id="1.10.10.10:FF:000005">
    <property type="entry name" value="Two-component system response regulator"/>
    <property type="match status" value="1"/>
</dbReference>
<evidence type="ECO:0000259" key="9">
    <source>
        <dbReference type="PROSITE" id="PS51755"/>
    </source>
</evidence>
<feature type="domain" description="OmpR/PhoB-type" evidence="9">
    <location>
        <begin position="124"/>
        <end position="222"/>
    </location>
</feature>
<dbReference type="AlphaFoldDB" id="A0AAF0CPZ8"/>
<dbReference type="EMBL" id="CP119075">
    <property type="protein sequence ID" value="WED65920.1"/>
    <property type="molecule type" value="Genomic_DNA"/>
</dbReference>
<dbReference type="SMART" id="SM00862">
    <property type="entry name" value="Trans_reg_C"/>
    <property type="match status" value="1"/>
</dbReference>
<dbReference type="RefSeq" id="WP_330927782.1">
    <property type="nucleotide sequence ID" value="NZ_CP119075.1"/>
</dbReference>
<dbReference type="SMART" id="SM00448">
    <property type="entry name" value="REC"/>
    <property type="match status" value="1"/>
</dbReference>
<dbReference type="Pfam" id="PF00072">
    <property type="entry name" value="Response_reg"/>
    <property type="match status" value="1"/>
</dbReference>
<dbReference type="InterPro" id="IPR039420">
    <property type="entry name" value="WalR-like"/>
</dbReference>
<dbReference type="KEGG" id="slom:PXH66_03535"/>
<dbReference type="Proteomes" id="UP001218638">
    <property type="component" value="Chromosome"/>
</dbReference>